<accession>A0A2A2JRC6</accession>
<dbReference type="Proteomes" id="UP000218231">
    <property type="component" value="Unassembled WGS sequence"/>
</dbReference>
<proteinExistence type="predicted"/>
<name>A0A2A2JRC6_9BILA</name>
<gene>
    <name evidence="1" type="ORF">WR25_22015</name>
</gene>
<sequence>MFGLLRVVILRERLVEVSDIKGYGWVCERIPGCNAFTWKIFDGICYLKESNLKGVQYPENKTGAICGRHIGGLTEKAMLNVKLFDT</sequence>
<keyword evidence="2" id="KW-1185">Reference proteome</keyword>
<comment type="caution">
    <text evidence="1">The sequence shown here is derived from an EMBL/GenBank/DDBJ whole genome shotgun (WGS) entry which is preliminary data.</text>
</comment>
<evidence type="ECO:0000313" key="1">
    <source>
        <dbReference type="EMBL" id="PAV64193.1"/>
    </source>
</evidence>
<dbReference type="EMBL" id="LIAE01010269">
    <property type="protein sequence ID" value="PAV64193.1"/>
    <property type="molecule type" value="Genomic_DNA"/>
</dbReference>
<evidence type="ECO:0008006" key="3">
    <source>
        <dbReference type="Google" id="ProtNLM"/>
    </source>
</evidence>
<reference evidence="1 2" key="1">
    <citation type="journal article" date="2017" name="Curr. Biol.">
        <title>Genome architecture and evolution of a unichromosomal asexual nematode.</title>
        <authorList>
            <person name="Fradin H."/>
            <person name="Zegar C."/>
            <person name="Gutwein M."/>
            <person name="Lucas J."/>
            <person name="Kovtun M."/>
            <person name="Corcoran D."/>
            <person name="Baugh L.R."/>
            <person name="Kiontke K."/>
            <person name="Gunsalus K."/>
            <person name="Fitch D.H."/>
            <person name="Piano F."/>
        </authorList>
    </citation>
    <scope>NUCLEOTIDE SEQUENCE [LARGE SCALE GENOMIC DNA]</scope>
    <source>
        <strain evidence="1">PF1309</strain>
    </source>
</reference>
<evidence type="ECO:0000313" key="2">
    <source>
        <dbReference type="Proteomes" id="UP000218231"/>
    </source>
</evidence>
<organism evidence="1 2">
    <name type="scientific">Diploscapter pachys</name>
    <dbReference type="NCBI Taxonomy" id="2018661"/>
    <lineage>
        <taxon>Eukaryota</taxon>
        <taxon>Metazoa</taxon>
        <taxon>Ecdysozoa</taxon>
        <taxon>Nematoda</taxon>
        <taxon>Chromadorea</taxon>
        <taxon>Rhabditida</taxon>
        <taxon>Rhabditina</taxon>
        <taxon>Rhabditomorpha</taxon>
        <taxon>Rhabditoidea</taxon>
        <taxon>Rhabditidae</taxon>
        <taxon>Diploscapter</taxon>
    </lineage>
</organism>
<dbReference type="Gene3D" id="3.50.4.10">
    <property type="entry name" value="Hepatocyte Growth Factor"/>
    <property type="match status" value="1"/>
</dbReference>
<dbReference type="AlphaFoldDB" id="A0A2A2JRC6"/>
<protein>
    <recommendedName>
        <fullName evidence="3">Apple domain-containing protein</fullName>
    </recommendedName>
</protein>